<evidence type="ECO:0000313" key="2">
    <source>
        <dbReference type="EMBL" id="MCZ2221406.1"/>
    </source>
</evidence>
<proteinExistence type="predicted"/>
<dbReference type="RefSeq" id="WP_269028052.1">
    <property type="nucleotide sequence ID" value="NZ_BAABDP010000004.1"/>
</dbReference>
<gene>
    <name evidence="2" type="ORF">NUW87_08475</name>
</gene>
<reference evidence="2" key="1">
    <citation type="submission" date="2022-08" db="EMBL/GenBank/DDBJ databases">
        <title>Corynebacterium sp. nov., isolated from clinical breast specimens.</title>
        <authorList>
            <person name="Zhang T."/>
        </authorList>
    </citation>
    <scope>NUCLEOTIDE SEQUENCE</scope>
    <source>
        <strain evidence="2">CCUG 57942</strain>
    </source>
</reference>
<feature type="transmembrane region" description="Helical" evidence="1">
    <location>
        <begin position="22"/>
        <end position="43"/>
    </location>
</feature>
<evidence type="ECO:0000256" key="1">
    <source>
        <dbReference type="SAM" id="Phobius"/>
    </source>
</evidence>
<dbReference type="Proteomes" id="UP001071110">
    <property type="component" value="Unassembled WGS sequence"/>
</dbReference>
<keyword evidence="1" id="KW-0812">Transmembrane</keyword>
<name>A0A9Q4II76_9CORY</name>
<comment type="caution">
    <text evidence="2">The sequence shown here is derived from an EMBL/GenBank/DDBJ whole genome shotgun (WGS) entry which is preliminary data.</text>
</comment>
<protein>
    <submittedName>
        <fullName evidence="2">Uncharacterized protein</fullName>
    </submittedName>
</protein>
<dbReference type="EMBL" id="JANRML010000011">
    <property type="protein sequence ID" value="MCZ2221406.1"/>
    <property type="molecule type" value="Genomic_DNA"/>
</dbReference>
<dbReference type="AlphaFoldDB" id="A0A9Q4II76"/>
<keyword evidence="1" id="KW-1133">Transmembrane helix</keyword>
<sequence>MASNNPSGNAAARYFASAKNQVGLVLAILVIVLHLVIGIGMYWPVAALAAYGAGAALTPSRKSKELPAAPAEPTPVVLDRSLRETSKRLSGARPPRQVMAQARALEDTVRFVLSEWEHLEPTPEHRQTIWNVVKVYYPEVVDTYLDAPQYRDASAVRVVVDSLTTLTRAAGRVRQGILDDNLRAMDSQAQFLREELGELPGLDDSYRGGDGYDPKP</sequence>
<keyword evidence="1" id="KW-0472">Membrane</keyword>
<accession>A0A9Q4II76</accession>
<organism evidence="2 3">
    <name type="scientific">Corynebacterium pilbarense</name>
    <dbReference type="NCBI Taxonomy" id="1288393"/>
    <lineage>
        <taxon>Bacteria</taxon>
        <taxon>Bacillati</taxon>
        <taxon>Actinomycetota</taxon>
        <taxon>Actinomycetes</taxon>
        <taxon>Mycobacteriales</taxon>
        <taxon>Corynebacteriaceae</taxon>
        <taxon>Corynebacterium</taxon>
    </lineage>
</organism>
<evidence type="ECO:0000313" key="3">
    <source>
        <dbReference type="Proteomes" id="UP001071110"/>
    </source>
</evidence>
<keyword evidence="3" id="KW-1185">Reference proteome</keyword>